<dbReference type="PRINTS" id="PR00081">
    <property type="entry name" value="GDHRDH"/>
</dbReference>
<evidence type="ECO:0000256" key="2">
    <source>
        <dbReference type="ARBA" id="ARBA00023002"/>
    </source>
</evidence>
<evidence type="ECO:0000256" key="1">
    <source>
        <dbReference type="ARBA" id="ARBA00006484"/>
    </source>
</evidence>
<dbReference type="PANTHER" id="PTHR24320:SF152">
    <property type="entry name" value="SHORT-CHAIN DEHYDROGENASE_REDUCTASE FAMILY PROTEIN"/>
    <property type="match status" value="1"/>
</dbReference>
<dbReference type="Pfam" id="PF00106">
    <property type="entry name" value="adh_short"/>
    <property type="match status" value="1"/>
</dbReference>
<reference evidence="3 4" key="1">
    <citation type="submission" date="2018-06" db="EMBL/GenBank/DDBJ databases">
        <title>Genomic Encyclopedia of Type Strains, Phase IV (KMG-IV): sequencing the most valuable type-strain genomes for metagenomic binning, comparative biology and taxonomic classification.</title>
        <authorList>
            <person name="Goeker M."/>
        </authorList>
    </citation>
    <scope>NUCLEOTIDE SEQUENCE [LARGE SCALE GENOMIC DNA]</scope>
    <source>
        <strain evidence="3 4">DSM 44599</strain>
    </source>
</reference>
<dbReference type="Gene3D" id="3.40.50.720">
    <property type="entry name" value="NAD(P)-binding Rossmann-like Domain"/>
    <property type="match status" value="1"/>
</dbReference>
<evidence type="ECO:0000313" key="4">
    <source>
        <dbReference type="Proteomes" id="UP000252586"/>
    </source>
</evidence>
<dbReference type="InterPro" id="IPR036291">
    <property type="entry name" value="NAD(P)-bd_dom_sf"/>
</dbReference>
<sequence>MTPDARTVVIVGGTSGLGRACATALAADPGWTVVITGRDPEHVAREATAIGVRGLPLDLGSLASIAEFATALRTADLPPLRALVCNAGVQFTRRVHTADGVEATFGVNHLGHFALVQALLPDLVAPARVVFVTSGTHDPGRFTGMPHPLPVSARDLARPPAPTEPAHVDGRRRYSTSKLANLLTTYELARRLADEGVTVNAFDPGLMPGTGLARDASPITRALWRTVARALVALPGVRTPARSGADLARLVTDPALAGTTGRHFVGRAERPSSTASYDRDTQRALYEDSVALVAELAR</sequence>
<dbReference type="Proteomes" id="UP000252586">
    <property type="component" value="Unassembled WGS sequence"/>
</dbReference>
<dbReference type="OrthoDB" id="3237043at2"/>
<name>A0A366DHS8_9NOCA</name>
<dbReference type="EMBL" id="QNRE01000007">
    <property type="protein sequence ID" value="RBO89505.1"/>
    <property type="molecule type" value="Genomic_DNA"/>
</dbReference>
<evidence type="ECO:0000313" key="3">
    <source>
        <dbReference type="EMBL" id="RBO89505.1"/>
    </source>
</evidence>
<gene>
    <name evidence="3" type="ORF">DFR74_107183</name>
</gene>
<dbReference type="PANTHER" id="PTHR24320">
    <property type="entry name" value="RETINOL DEHYDROGENASE"/>
    <property type="match status" value="1"/>
</dbReference>
<dbReference type="STRING" id="1210090.GCA_001613185_01973"/>
<organism evidence="3 4">
    <name type="scientific">Nocardia puris</name>
    <dbReference type="NCBI Taxonomy" id="208602"/>
    <lineage>
        <taxon>Bacteria</taxon>
        <taxon>Bacillati</taxon>
        <taxon>Actinomycetota</taxon>
        <taxon>Actinomycetes</taxon>
        <taxon>Mycobacteriales</taxon>
        <taxon>Nocardiaceae</taxon>
        <taxon>Nocardia</taxon>
    </lineage>
</organism>
<keyword evidence="4" id="KW-1185">Reference proteome</keyword>
<proteinExistence type="inferred from homology"/>
<keyword evidence="2" id="KW-0560">Oxidoreductase</keyword>
<protein>
    <submittedName>
        <fullName evidence="3">NAD(P)-dependent dehydrogenase (Short-subunit alcohol dehydrogenase family)</fullName>
    </submittedName>
</protein>
<dbReference type="InterPro" id="IPR002347">
    <property type="entry name" value="SDR_fam"/>
</dbReference>
<dbReference type="SUPFAM" id="SSF51735">
    <property type="entry name" value="NAD(P)-binding Rossmann-fold domains"/>
    <property type="match status" value="1"/>
</dbReference>
<comment type="similarity">
    <text evidence="1">Belongs to the short-chain dehydrogenases/reductases (SDR) family.</text>
</comment>
<comment type="caution">
    <text evidence="3">The sequence shown here is derived from an EMBL/GenBank/DDBJ whole genome shotgun (WGS) entry which is preliminary data.</text>
</comment>
<dbReference type="GO" id="GO:0016491">
    <property type="term" value="F:oxidoreductase activity"/>
    <property type="evidence" value="ECO:0007669"/>
    <property type="project" value="UniProtKB-KW"/>
</dbReference>
<dbReference type="AlphaFoldDB" id="A0A366DHS8"/>
<dbReference type="RefSeq" id="WP_067506859.1">
    <property type="nucleotide sequence ID" value="NZ_CP107943.1"/>
</dbReference>
<accession>A0A366DHS8</accession>